<organism evidence="2">
    <name type="scientific">marine sediment metagenome</name>
    <dbReference type="NCBI Taxonomy" id="412755"/>
    <lineage>
        <taxon>unclassified sequences</taxon>
        <taxon>metagenomes</taxon>
        <taxon>ecological metagenomes</taxon>
    </lineage>
</organism>
<protein>
    <recommendedName>
        <fullName evidence="1">FlgD/Vpr Ig-like domain-containing protein</fullName>
    </recommendedName>
</protein>
<gene>
    <name evidence="2" type="ORF">S06H3_01397</name>
</gene>
<proteinExistence type="predicted"/>
<dbReference type="InterPro" id="IPR026444">
    <property type="entry name" value="Secre_tail"/>
</dbReference>
<dbReference type="InterPro" id="IPR025965">
    <property type="entry name" value="FlgD/Vpr_Ig-like"/>
</dbReference>
<feature type="domain" description="FlgD/Vpr Ig-like" evidence="1">
    <location>
        <begin position="71"/>
        <end position="135"/>
    </location>
</feature>
<accession>X1LSM9</accession>
<name>X1LSM9_9ZZZZ</name>
<comment type="caution">
    <text evidence="2">The sequence shown here is derived from an EMBL/GenBank/DDBJ whole genome shotgun (WGS) entry which is preliminary data.</text>
</comment>
<dbReference type="Gene3D" id="2.60.40.4070">
    <property type="match status" value="1"/>
</dbReference>
<sequence length="148" mass="16541">GGLNDAWSYDVKQTPDGGYVLVGRITGISDPWGDVYLIKIAPDTLSIEEKSFINQILMPINVFPNPFSKMTNIRFSLEQSAKSIELKIYDATGRVIKDIPHLTLDALRPTQISWDGTNHANQRLPSGVYFLKLEAGDYSTTEKLLLIK</sequence>
<evidence type="ECO:0000313" key="2">
    <source>
        <dbReference type="EMBL" id="GAH97138.1"/>
    </source>
</evidence>
<dbReference type="AlphaFoldDB" id="X1LSM9"/>
<reference evidence="2" key="1">
    <citation type="journal article" date="2014" name="Front. Microbiol.">
        <title>High frequency of phylogenetically diverse reductive dehalogenase-homologous genes in deep subseafloor sedimentary metagenomes.</title>
        <authorList>
            <person name="Kawai M."/>
            <person name="Futagami T."/>
            <person name="Toyoda A."/>
            <person name="Takaki Y."/>
            <person name="Nishi S."/>
            <person name="Hori S."/>
            <person name="Arai W."/>
            <person name="Tsubouchi T."/>
            <person name="Morono Y."/>
            <person name="Uchiyama I."/>
            <person name="Ito T."/>
            <person name="Fujiyama A."/>
            <person name="Inagaki F."/>
            <person name="Takami H."/>
        </authorList>
    </citation>
    <scope>NUCLEOTIDE SEQUENCE</scope>
    <source>
        <strain evidence="2">Expedition CK06-06</strain>
    </source>
</reference>
<feature type="non-terminal residue" evidence="2">
    <location>
        <position position="1"/>
    </location>
</feature>
<dbReference type="EMBL" id="BARV01000346">
    <property type="protein sequence ID" value="GAH97138.1"/>
    <property type="molecule type" value="Genomic_DNA"/>
</dbReference>
<dbReference type="Pfam" id="PF13860">
    <property type="entry name" value="FlgD_ig"/>
    <property type="match status" value="1"/>
</dbReference>
<evidence type="ECO:0000259" key="1">
    <source>
        <dbReference type="Pfam" id="PF13860"/>
    </source>
</evidence>
<dbReference type="NCBIfam" id="TIGR04183">
    <property type="entry name" value="Por_Secre_tail"/>
    <property type="match status" value="1"/>
</dbReference>